<dbReference type="Proteomes" id="UP000658382">
    <property type="component" value="Unassembled WGS sequence"/>
</dbReference>
<organism evidence="2 3">
    <name type="scientific">Lentibacillus kapialis</name>
    <dbReference type="NCBI Taxonomy" id="340214"/>
    <lineage>
        <taxon>Bacteria</taxon>
        <taxon>Bacillati</taxon>
        <taxon>Bacillota</taxon>
        <taxon>Bacilli</taxon>
        <taxon>Bacillales</taxon>
        <taxon>Bacillaceae</taxon>
        <taxon>Lentibacillus</taxon>
    </lineage>
</organism>
<proteinExistence type="predicted"/>
<accession>A0A917Q303</accession>
<comment type="caution">
    <text evidence="2">The sequence shown here is derived from an EMBL/GenBank/DDBJ whole genome shotgun (WGS) entry which is preliminary data.</text>
</comment>
<feature type="transmembrane region" description="Helical" evidence="1">
    <location>
        <begin position="62"/>
        <end position="83"/>
    </location>
</feature>
<reference evidence="2" key="2">
    <citation type="submission" date="2020-09" db="EMBL/GenBank/DDBJ databases">
        <authorList>
            <person name="Sun Q."/>
            <person name="Ohkuma M."/>
        </authorList>
    </citation>
    <scope>NUCLEOTIDE SEQUENCE</scope>
    <source>
        <strain evidence="2">JCM 12580</strain>
    </source>
</reference>
<sequence length="124" mass="13400">MIKENSIWHGIGLGIFLSIVVSTLLGWAGLGNDPLSSFILYLLCYIPVGLLVAHLNPYHPYTLAAISGVILTVLNQIVTIFYFSPGILAYPFILRSGILFGIIACLIGAAISTNLWRLAIKVKG</sequence>
<name>A0A917Q303_9BACI</name>
<dbReference type="EMBL" id="BMNQ01000103">
    <property type="protein sequence ID" value="GGK09336.1"/>
    <property type="molecule type" value="Genomic_DNA"/>
</dbReference>
<evidence type="ECO:0000313" key="3">
    <source>
        <dbReference type="Proteomes" id="UP000658382"/>
    </source>
</evidence>
<dbReference type="AlphaFoldDB" id="A0A917Q303"/>
<evidence type="ECO:0000256" key="1">
    <source>
        <dbReference type="SAM" id="Phobius"/>
    </source>
</evidence>
<protein>
    <submittedName>
        <fullName evidence="2">Uncharacterized protein</fullName>
    </submittedName>
</protein>
<feature type="transmembrane region" description="Helical" evidence="1">
    <location>
        <begin position="35"/>
        <end position="55"/>
    </location>
</feature>
<gene>
    <name evidence="2" type="ORF">GCM10007063_34740</name>
</gene>
<keyword evidence="1" id="KW-0812">Transmembrane</keyword>
<keyword evidence="1" id="KW-1133">Transmembrane helix</keyword>
<dbReference type="RefSeq" id="WP_188634375.1">
    <property type="nucleotide sequence ID" value="NZ_BMNQ01000103.1"/>
</dbReference>
<reference evidence="2" key="1">
    <citation type="journal article" date="2014" name="Int. J. Syst. Evol. Microbiol.">
        <title>Complete genome sequence of Corynebacterium casei LMG S-19264T (=DSM 44701T), isolated from a smear-ripened cheese.</title>
        <authorList>
            <consortium name="US DOE Joint Genome Institute (JGI-PGF)"/>
            <person name="Walter F."/>
            <person name="Albersmeier A."/>
            <person name="Kalinowski J."/>
            <person name="Ruckert C."/>
        </authorList>
    </citation>
    <scope>NUCLEOTIDE SEQUENCE</scope>
    <source>
        <strain evidence="2">JCM 12580</strain>
    </source>
</reference>
<evidence type="ECO:0000313" key="2">
    <source>
        <dbReference type="EMBL" id="GGK09336.1"/>
    </source>
</evidence>
<feature type="transmembrane region" description="Helical" evidence="1">
    <location>
        <begin position="89"/>
        <end position="111"/>
    </location>
</feature>
<feature type="transmembrane region" description="Helical" evidence="1">
    <location>
        <begin position="7"/>
        <end position="29"/>
    </location>
</feature>
<keyword evidence="3" id="KW-1185">Reference proteome</keyword>
<keyword evidence="1" id="KW-0472">Membrane</keyword>